<comment type="caution">
    <text evidence="1">The sequence shown here is derived from an EMBL/GenBank/DDBJ whole genome shotgun (WGS) entry which is preliminary data.</text>
</comment>
<keyword evidence="2" id="KW-1185">Reference proteome</keyword>
<evidence type="ECO:0008006" key="3">
    <source>
        <dbReference type="Google" id="ProtNLM"/>
    </source>
</evidence>
<evidence type="ECO:0000313" key="2">
    <source>
        <dbReference type="Proteomes" id="UP000815325"/>
    </source>
</evidence>
<name>A0ABQ7H111_DUNSA</name>
<dbReference type="Proteomes" id="UP000815325">
    <property type="component" value="Unassembled WGS sequence"/>
</dbReference>
<gene>
    <name evidence="1" type="ORF">DUNSADRAFT_16338</name>
</gene>
<organism evidence="1 2">
    <name type="scientific">Dunaliella salina</name>
    <name type="common">Green alga</name>
    <name type="synonym">Protococcus salinus</name>
    <dbReference type="NCBI Taxonomy" id="3046"/>
    <lineage>
        <taxon>Eukaryota</taxon>
        <taxon>Viridiplantae</taxon>
        <taxon>Chlorophyta</taxon>
        <taxon>core chlorophytes</taxon>
        <taxon>Chlorophyceae</taxon>
        <taxon>CS clade</taxon>
        <taxon>Chlamydomonadales</taxon>
        <taxon>Dunaliellaceae</taxon>
        <taxon>Dunaliella</taxon>
    </lineage>
</organism>
<dbReference type="EMBL" id="MU069510">
    <property type="protein sequence ID" value="KAF5840540.1"/>
    <property type="molecule type" value="Genomic_DNA"/>
</dbReference>
<protein>
    <recommendedName>
        <fullName evidence="3">Encoded protein</fullName>
    </recommendedName>
</protein>
<reference evidence="1" key="1">
    <citation type="submission" date="2017-08" db="EMBL/GenBank/DDBJ databases">
        <authorList>
            <person name="Polle J.E."/>
            <person name="Barry K."/>
            <person name="Cushman J."/>
            <person name="Schmutz J."/>
            <person name="Tran D."/>
            <person name="Hathwaick L.T."/>
            <person name="Yim W.C."/>
            <person name="Jenkins J."/>
            <person name="Mckie-Krisberg Z.M."/>
            <person name="Prochnik S."/>
            <person name="Lindquist E."/>
            <person name="Dockter R.B."/>
            <person name="Adam C."/>
            <person name="Molina H."/>
            <person name="Bunkerborg J."/>
            <person name="Jin E."/>
            <person name="Buchheim M."/>
            <person name="Magnuson J."/>
        </authorList>
    </citation>
    <scope>NUCLEOTIDE SEQUENCE</scope>
    <source>
        <strain evidence="1">CCAP 19/18</strain>
    </source>
</reference>
<sequence>MESWAMLQWVGVRSRGHQAVVEGPPLLLLLLLLLSLLLLQLLWGCGRKLPPMLWALRLCARERGRPLVVRLELLLVRCERADGQGSGRAVLRSLHLGAAGQFSGACCFAGSQASQVFTRRSHQTKCMNDVSMLMDMGAAGQFSGACFFAESQDSQVITRRSHQTKCMNDVSMLMGRGAAGQFSGACICAESNHHHHHQSLTSYCLHQMRACWAWAAGLQGCLHEPASVPTAEVLQAVHEDNTSQNA</sequence>
<evidence type="ECO:0000313" key="1">
    <source>
        <dbReference type="EMBL" id="KAF5840540.1"/>
    </source>
</evidence>
<proteinExistence type="predicted"/>
<accession>A0ABQ7H111</accession>